<accession>A0AC35FE79</accession>
<proteinExistence type="predicted"/>
<evidence type="ECO:0000313" key="1">
    <source>
        <dbReference type="Proteomes" id="UP000887580"/>
    </source>
</evidence>
<dbReference type="WBParaSite" id="PS1159_v2.g16573.t1">
    <property type="protein sequence ID" value="PS1159_v2.g16573.t1"/>
    <property type="gene ID" value="PS1159_v2.g16573"/>
</dbReference>
<evidence type="ECO:0000313" key="2">
    <source>
        <dbReference type="WBParaSite" id="PS1159_v2.g16573.t1"/>
    </source>
</evidence>
<protein>
    <submittedName>
        <fullName evidence="2">Uncharacterized protein</fullName>
    </submittedName>
</protein>
<organism evidence="1 2">
    <name type="scientific">Panagrolaimus sp. PS1159</name>
    <dbReference type="NCBI Taxonomy" id="55785"/>
    <lineage>
        <taxon>Eukaryota</taxon>
        <taxon>Metazoa</taxon>
        <taxon>Ecdysozoa</taxon>
        <taxon>Nematoda</taxon>
        <taxon>Chromadorea</taxon>
        <taxon>Rhabditida</taxon>
        <taxon>Tylenchina</taxon>
        <taxon>Panagrolaimomorpha</taxon>
        <taxon>Panagrolaimoidea</taxon>
        <taxon>Panagrolaimidae</taxon>
        <taxon>Panagrolaimus</taxon>
    </lineage>
</organism>
<reference evidence="2" key="1">
    <citation type="submission" date="2022-11" db="UniProtKB">
        <authorList>
            <consortium name="WormBaseParasite"/>
        </authorList>
    </citation>
    <scope>IDENTIFICATION</scope>
</reference>
<sequence length="694" mass="78220">MAKILTNLLCLLYFVPYFINADLNDYLKNYTTIYPRIRSLNSTISPYSMHFSFKAFNQTFILILRESERIPSIHSNFRLLDAYGKDKSDHLLSSFTYYEGFLSECPHATVILSISKDSNEVMGKIDVENETFYIEMLLNETIIYRASDVKLDLSAAFGPKGHSLYLPECTPKRHYFEDIVRSKRQIYSKPVKKNRCEMKLVADYEFFKVIGNSNYYSAANYLINVIERVNKIFNAVDFGINDHNEALVNIGFLIKEIKIYNHPTPKGNYFHFNNEFAQSGSNQFSVDKLMFSFSEEEGSNASCVTVLVTAKVIEDGILGLAHVGNTEATVGICANKPNNDFYRNIAVVTVMKKEGLMITRIFDLVITHELGHLFGASHDTESCTNEAVNGRFIMHESANSGYDKNNYRFSQCTRDQIWKVLYNVQRRCFVEEQKSLCGNGILEPGEECDPGGRFVAELMGESAGLEDPCCTAECRLRPVAVCSPKHADCCNFNCQPRLEDHMCQPRNNDSCRAASFCTGNSSVCPVQDYVEDGTICSDEGTCFSGTCKSFCETMNNESRPCICENIKDSCYRCCKKGEFGKCLPITPYRYLKEGSICVFGTCRNNVCEKEVTDVATHFWRLIKDINQTPGSKLFGDYLVFVVVIIITVIWIPCAVLVHRRDKKKGKVIPANEVTIVSAPVRIGSYSNASNGSAA</sequence>
<dbReference type="Proteomes" id="UP000887580">
    <property type="component" value="Unplaced"/>
</dbReference>
<name>A0AC35FE79_9BILA</name>